<protein>
    <submittedName>
        <fullName evidence="3">Uncharacterized protein</fullName>
    </submittedName>
</protein>
<evidence type="ECO:0000313" key="3">
    <source>
        <dbReference type="EMBL" id="APD92479.1"/>
    </source>
</evidence>
<evidence type="ECO:0000313" key="4">
    <source>
        <dbReference type="Proteomes" id="UP000182101"/>
    </source>
</evidence>
<keyword evidence="2" id="KW-0732">Signal</keyword>
<feature type="transmembrane region" description="Helical" evidence="1">
    <location>
        <begin position="52"/>
        <end position="73"/>
    </location>
</feature>
<organism evidence="3 4">
    <name type="scientific">Alteromonas mediterranea</name>
    <dbReference type="NCBI Taxonomy" id="314275"/>
    <lineage>
        <taxon>Bacteria</taxon>
        <taxon>Pseudomonadati</taxon>
        <taxon>Pseudomonadota</taxon>
        <taxon>Gammaproteobacteria</taxon>
        <taxon>Alteromonadales</taxon>
        <taxon>Alteromonadaceae</taxon>
        <taxon>Alteromonas/Salinimonas group</taxon>
        <taxon>Alteromonas</taxon>
    </lineage>
</organism>
<reference evidence="3 4" key="1">
    <citation type="submission" date="2016-11" db="EMBL/GenBank/DDBJ databases">
        <title>Networking in microbes: conjugative elements and plasmids in the genus Alteromonas.</title>
        <authorList>
            <person name="Lopez-Perez M."/>
            <person name="Ramon-Marco N."/>
            <person name="Rodriguez-Valera F."/>
        </authorList>
    </citation>
    <scope>NUCLEOTIDE SEQUENCE [LARGE SCALE GENOMIC DNA]</scope>
    <source>
        <strain evidence="3 4">CP48</strain>
        <plasmid evidence="4">pamcp48-600</plasmid>
    </source>
</reference>
<keyword evidence="1" id="KW-0472">Membrane</keyword>
<dbReference type="RefSeq" id="WP_071961104.1">
    <property type="nucleotide sequence ID" value="NZ_CP018025.1"/>
</dbReference>
<feature type="signal peptide" evidence="2">
    <location>
        <begin position="1"/>
        <end position="28"/>
    </location>
</feature>
<keyword evidence="1" id="KW-0812">Transmembrane</keyword>
<keyword evidence="3" id="KW-0614">Plasmid</keyword>
<proteinExistence type="predicted"/>
<keyword evidence="1" id="KW-1133">Transmembrane helix</keyword>
<feature type="transmembrane region" description="Helical" evidence="1">
    <location>
        <begin position="93"/>
        <end position="112"/>
    </location>
</feature>
<name>A0AAC9NTZ6_9ALTE</name>
<evidence type="ECO:0000256" key="2">
    <source>
        <dbReference type="SAM" id="SignalP"/>
    </source>
</evidence>
<dbReference type="AlphaFoldDB" id="A0AAC9NTZ6"/>
<evidence type="ECO:0000256" key="1">
    <source>
        <dbReference type="SAM" id="Phobius"/>
    </source>
</evidence>
<feature type="chain" id="PRO_5042284623" evidence="2">
    <location>
        <begin position="29"/>
        <end position="133"/>
    </location>
</feature>
<sequence length="133" mass="14225">MLHKKLMNFAGKSGAAISAFLMSHSVMAQDSGRILESQGEYIGDAMPLWKEVVLIVCFIAGCLAILFGGWQFLKKYVLAKSAHDKEFTIGEMIGAMVVGGIIAFPSAGMLFGQDISTGGQDVQEINAEAFSTD</sequence>
<accession>A0AAC9NTZ6</accession>
<geneLocation type="plasmid" evidence="4">
    <name>pamcp48-600</name>
</geneLocation>
<dbReference type="Proteomes" id="UP000182101">
    <property type="component" value="Plasmid pAMCP48-600"/>
</dbReference>
<dbReference type="EMBL" id="CP018025">
    <property type="protein sequence ID" value="APD92479.1"/>
    <property type="molecule type" value="Genomic_DNA"/>
</dbReference>
<gene>
    <name evidence="3" type="ORF">BM524_21490</name>
</gene>